<feature type="domain" description="RagB/SusD" evidence="7">
    <location>
        <begin position="301"/>
        <end position="580"/>
    </location>
</feature>
<reference evidence="9 10" key="1">
    <citation type="journal article" date="2021" name="Sci. Rep.">
        <title>The distribution of antibiotic resistance genes in chicken gut microbiota commensals.</title>
        <authorList>
            <person name="Juricova H."/>
            <person name="Matiasovicova J."/>
            <person name="Kubasova T."/>
            <person name="Cejkova D."/>
            <person name="Rychlik I."/>
        </authorList>
    </citation>
    <scope>NUCLEOTIDE SEQUENCE [LARGE SCALE GENOMIC DNA]</scope>
    <source>
        <strain evidence="9 10">An819</strain>
    </source>
</reference>
<keyword evidence="10" id="KW-1185">Reference proteome</keyword>
<dbReference type="Pfam" id="PF14322">
    <property type="entry name" value="SusD-like_3"/>
    <property type="match status" value="1"/>
</dbReference>
<comment type="similarity">
    <text evidence="2">Belongs to the SusD family.</text>
</comment>
<dbReference type="Pfam" id="PF07980">
    <property type="entry name" value="SusD_RagB"/>
    <property type="match status" value="1"/>
</dbReference>
<evidence type="ECO:0000313" key="10">
    <source>
        <dbReference type="Proteomes" id="UP000764045"/>
    </source>
</evidence>
<dbReference type="RefSeq" id="WP_205112075.1">
    <property type="nucleotide sequence ID" value="NZ_JACJJL010000042.1"/>
</dbReference>
<evidence type="ECO:0000259" key="8">
    <source>
        <dbReference type="Pfam" id="PF14322"/>
    </source>
</evidence>
<dbReference type="SUPFAM" id="SSF48452">
    <property type="entry name" value="TPR-like"/>
    <property type="match status" value="1"/>
</dbReference>
<evidence type="ECO:0000256" key="5">
    <source>
        <dbReference type="ARBA" id="ARBA00023237"/>
    </source>
</evidence>
<dbReference type="Gene3D" id="1.25.40.390">
    <property type="match status" value="1"/>
</dbReference>
<dbReference type="AlphaFoldDB" id="A0A938WN34"/>
<evidence type="ECO:0000256" key="6">
    <source>
        <dbReference type="SAM" id="SignalP"/>
    </source>
</evidence>
<feature type="signal peptide" evidence="6">
    <location>
        <begin position="1"/>
        <end position="20"/>
    </location>
</feature>
<dbReference type="InterPro" id="IPR011990">
    <property type="entry name" value="TPR-like_helical_dom_sf"/>
</dbReference>
<gene>
    <name evidence="9" type="ORF">H6B30_15150</name>
</gene>
<accession>A0A938WN34</accession>
<organism evidence="9 10">
    <name type="scientific">Marseilla massiliensis</name>
    <dbReference type="NCBI Taxonomy" id="1841864"/>
    <lineage>
        <taxon>Bacteria</taxon>
        <taxon>Pseudomonadati</taxon>
        <taxon>Bacteroidota</taxon>
        <taxon>Bacteroidia</taxon>
        <taxon>Bacteroidales</taxon>
        <taxon>Prevotellaceae</taxon>
        <taxon>Marseilla</taxon>
    </lineage>
</organism>
<comment type="caution">
    <text evidence="9">The sequence shown here is derived from an EMBL/GenBank/DDBJ whole genome shotgun (WGS) entry which is preliminary data.</text>
</comment>
<dbReference type="EMBL" id="JACJJL010000042">
    <property type="protein sequence ID" value="MBM6663061.1"/>
    <property type="molecule type" value="Genomic_DNA"/>
</dbReference>
<keyword evidence="5" id="KW-0998">Cell outer membrane</keyword>
<feature type="chain" id="PRO_5037819215" evidence="6">
    <location>
        <begin position="21"/>
        <end position="583"/>
    </location>
</feature>
<dbReference type="InterPro" id="IPR012944">
    <property type="entry name" value="SusD_RagB_dom"/>
</dbReference>
<name>A0A938WN34_9BACT</name>
<evidence type="ECO:0000313" key="9">
    <source>
        <dbReference type="EMBL" id="MBM6663061.1"/>
    </source>
</evidence>
<feature type="domain" description="SusD-like N-terminal" evidence="8">
    <location>
        <begin position="82"/>
        <end position="231"/>
    </location>
</feature>
<proteinExistence type="inferred from homology"/>
<protein>
    <submittedName>
        <fullName evidence="9">RagB/SusD family nutrient uptake outer membrane protein</fullName>
    </submittedName>
</protein>
<keyword evidence="4" id="KW-0472">Membrane</keyword>
<sequence>MKRYICLAAMAAGVLFGATSCDGLFSDAPIDKLSGVNVWGDRLLLDEYENSWYRNMSNGFSIYMPTNGLVKSLGRDYPAWYTDQMTVSKTTWSSTSYGDILKSSDEEIYKRAYQYWNACYGQLRSINTLLDHASEITTPTRDRVLGEAHFMRAYYYYLLLRRYGGVLLVDREYNTLNDPARFPRASYDEMVDFIVADADEAARLLPRQHESADAGRATKGAALMLKAKTYLWAASPMFQERDTAWLGFKGDRSREMLAKAKAAYDEVTALGLYSLVPLEGSTQDEIKDSYRKIFLTKNSAESIFEVQHNNDGNYAAGWGHKLDRDAASPYFGGTDCAYVPTQNHVDEYGMRQGQPDPARPYDNRDYRFYANVLYDGCTYRGHVMDIHYRVEAGREVPGADLKPYGTSETAAATVTGYYMGKFVNPATEINNDPTYASSQNYIIWRYAELLLDYAEIELRLGNASAALQKVNQVRQRAKMPPLAALTWDAYANERRVEMAFEETVYWDMYRWGTAMDKMNGGTTPLMGVKIVEQEGKPTRYTYGRVNRYPKRVRVFRPRQFYWPLPWDEVRYQHIEQNPEWVEL</sequence>
<evidence type="ECO:0000259" key="7">
    <source>
        <dbReference type="Pfam" id="PF07980"/>
    </source>
</evidence>
<dbReference type="Proteomes" id="UP000764045">
    <property type="component" value="Unassembled WGS sequence"/>
</dbReference>
<evidence type="ECO:0000256" key="1">
    <source>
        <dbReference type="ARBA" id="ARBA00004442"/>
    </source>
</evidence>
<comment type="subcellular location">
    <subcellularLocation>
        <location evidence="1">Cell outer membrane</location>
    </subcellularLocation>
</comment>
<dbReference type="InterPro" id="IPR033985">
    <property type="entry name" value="SusD-like_N"/>
</dbReference>
<dbReference type="PROSITE" id="PS51257">
    <property type="entry name" value="PROKAR_LIPOPROTEIN"/>
    <property type="match status" value="1"/>
</dbReference>
<evidence type="ECO:0000256" key="4">
    <source>
        <dbReference type="ARBA" id="ARBA00023136"/>
    </source>
</evidence>
<evidence type="ECO:0000256" key="3">
    <source>
        <dbReference type="ARBA" id="ARBA00022729"/>
    </source>
</evidence>
<keyword evidence="3 6" id="KW-0732">Signal</keyword>
<evidence type="ECO:0000256" key="2">
    <source>
        <dbReference type="ARBA" id="ARBA00006275"/>
    </source>
</evidence>
<dbReference type="GO" id="GO:0009279">
    <property type="term" value="C:cell outer membrane"/>
    <property type="evidence" value="ECO:0007669"/>
    <property type="project" value="UniProtKB-SubCell"/>
</dbReference>